<dbReference type="Proteomes" id="UP001174909">
    <property type="component" value="Unassembled WGS sequence"/>
</dbReference>
<accession>A0AA35T4X9</accession>
<evidence type="ECO:0000313" key="1">
    <source>
        <dbReference type="EMBL" id="CAI8041533.1"/>
    </source>
</evidence>
<evidence type="ECO:0000313" key="2">
    <source>
        <dbReference type="Proteomes" id="UP001174909"/>
    </source>
</evidence>
<comment type="caution">
    <text evidence="1">The sequence shown here is derived from an EMBL/GenBank/DDBJ whole genome shotgun (WGS) entry which is preliminary data.</text>
</comment>
<name>A0AA35T4X9_GEOBA</name>
<organism evidence="1 2">
    <name type="scientific">Geodia barretti</name>
    <name type="common">Barrett's horny sponge</name>
    <dbReference type="NCBI Taxonomy" id="519541"/>
    <lineage>
        <taxon>Eukaryota</taxon>
        <taxon>Metazoa</taxon>
        <taxon>Porifera</taxon>
        <taxon>Demospongiae</taxon>
        <taxon>Heteroscleromorpha</taxon>
        <taxon>Tetractinellida</taxon>
        <taxon>Astrophorina</taxon>
        <taxon>Geodiidae</taxon>
        <taxon>Geodia</taxon>
    </lineage>
</organism>
<keyword evidence="2" id="KW-1185">Reference proteome</keyword>
<protein>
    <submittedName>
        <fullName evidence="1">Uncharacterized protein</fullName>
    </submittedName>
</protein>
<proteinExistence type="predicted"/>
<sequence length="136" mass="14520">MVDQDLTSLSSQPHAGTPPFLHPTLFLCQPLHNGWRSHLPVLGINGGWRRERCGSSLTPPPESLLSRRNISCYHFQEVRGRVGTDAMKPVSLSRAAVFVTPERNLVDGGGVYGDDIIGGVGAGITASASETRGATE</sequence>
<gene>
    <name evidence="1" type="ORF">GBAR_LOCUS23079</name>
</gene>
<dbReference type="AlphaFoldDB" id="A0AA35T4X9"/>
<reference evidence="1" key="1">
    <citation type="submission" date="2023-03" db="EMBL/GenBank/DDBJ databases">
        <authorList>
            <person name="Steffen K."/>
            <person name="Cardenas P."/>
        </authorList>
    </citation>
    <scope>NUCLEOTIDE SEQUENCE</scope>
</reference>
<dbReference type="EMBL" id="CASHTH010003192">
    <property type="protein sequence ID" value="CAI8041533.1"/>
    <property type="molecule type" value="Genomic_DNA"/>
</dbReference>